<dbReference type="GO" id="GO:0016740">
    <property type="term" value="F:transferase activity"/>
    <property type="evidence" value="ECO:0007669"/>
    <property type="project" value="UniProtKB-KW"/>
</dbReference>
<organism evidence="1 2">
    <name type="scientific">Geodermatophilus africanus</name>
    <dbReference type="NCBI Taxonomy" id="1137993"/>
    <lineage>
        <taxon>Bacteria</taxon>
        <taxon>Bacillati</taxon>
        <taxon>Actinomycetota</taxon>
        <taxon>Actinomycetes</taxon>
        <taxon>Geodermatophilales</taxon>
        <taxon>Geodermatophilaceae</taxon>
        <taxon>Geodermatophilus</taxon>
    </lineage>
</organism>
<keyword evidence="2" id="KW-1185">Reference proteome</keyword>
<accession>A0A1H3HYT9</accession>
<dbReference type="AlphaFoldDB" id="A0A1H3HYT9"/>
<dbReference type="STRING" id="1137993.SAMN05660209_02294"/>
<protein>
    <submittedName>
        <fullName evidence="1">Nucleotidyltransferase</fullName>
    </submittedName>
</protein>
<proteinExistence type="predicted"/>
<keyword evidence="1" id="KW-0808">Transferase</keyword>
<evidence type="ECO:0000313" key="2">
    <source>
        <dbReference type="Proteomes" id="UP000198921"/>
    </source>
</evidence>
<gene>
    <name evidence="1" type="ORF">SAMN05660209_02294</name>
</gene>
<dbReference type="EMBL" id="FNOT01000005">
    <property type="protein sequence ID" value="SDY19944.1"/>
    <property type="molecule type" value="Genomic_DNA"/>
</dbReference>
<reference evidence="2" key="1">
    <citation type="submission" date="2016-10" db="EMBL/GenBank/DDBJ databases">
        <authorList>
            <person name="Varghese N."/>
            <person name="Submissions S."/>
        </authorList>
    </citation>
    <scope>NUCLEOTIDE SEQUENCE [LARGE SCALE GENOMIC DNA]</scope>
    <source>
        <strain evidence="2">DSM 45422</strain>
    </source>
</reference>
<evidence type="ECO:0000313" key="1">
    <source>
        <dbReference type="EMBL" id="SDY19944.1"/>
    </source>
</evidence>
<dbReference type="RefSeq" id="WP_091155581.1">
    <property type="nucleotide sequence ID" value="NZ_FNOT01000005.1"/>
</dbReference>
<dbReference type="InterPro" id="IPR009267">
    <property type="entry name" value="NTP_transf_6"/>
</dbReference>
<dbReference type="Proteomes" id="UP000198921">
    <property type="component" value="Unassembled WGS sequence"/>
</dbReference>
<sequence>MSAESRFRPRGYAPYGYGGLFSLVVRPNPHSPAPRHLYEAKARRWTSVWPELAVLPWDDGIPHR</sequence>
<dbReference type="Pfam" id="PF06042">
    <property type="entry name" value="NTP_transf_6"/>
    <property type="match status" value="1"/>
</dbReference>
<name>A0A1H3HYT9_9ACTN</name>